<reference evidence="7" key="1">
    <citation type="submission" date="2020-06" db="EMBL/GenBank/DDBJ databases">
        <title>Legume-microbial interactions unlock mineral nutrients during tropical forest succession.</title>
        <authorList>
            <person name="Epihov D.Z."/>
        </authorList>
    </citation>
    <scope>NUCLEOTIDE SEQUENCE [LARGE SCALE GENOMIC DNA]</scope>
    <source>
        <strain evidence="7">Pan2503</strain>
    </source>
</reference>
<keyword evidence="3" id="KW-0731">Sigma factor</keyword>
<keyword evidence="2" id="KW-0805">Transcription regulation</keyword>
<dbReference type="PANTHER" id="PTHR43133">
    <property type="entry name" value="RNA POLYMERASE ECF-TYPE SIGMA FACTO"/>
    <property type="match status" value="1"/>
</dbReference>
<dbReference type="InterPro" id="IPR014284">
    <property type="entry name" value="RNA_pol_sigma-70_dom"/>
</dbReference>
<dbReference type="Pfam" id="PF08281">
    <property type="entry name" value="Sigma70_r4_2"/>
    <property type="match status" value="1"/>
</dbReference>
<evidence type="ECO:0000256" key="4">
    <source>
        <dbReference type="ARBA" id="ARBA00023163"/>
    </source>
</evidence>
<dbReference type="Gene3D" id="1.10.1740.10">
    <property type="match status" value="1"/>
</dbReference>
<dbReference type="NCBIfam" id="TIGR02937">
    <property type="entry name" value="sigma70-ECF"/>
    <property type="match status" value="1"/>
</dbReference>
<evidence type="ECO:0000313" key="8">
    <source>
        <dbReference type="Proteomes" id="UP000567293"/>
    </source>
</evidence>
<dbReference type="InterPro" id="IPR013325">
    <property type="entry name" value="RNA_pol_sigma_r2"/>
</dbReference>
<dbReference type="InterPro" id="IPR013249">
    <property type="entry name" value="RNA_pol_sigma70_r4_t2"/>
</dbReference>
<dbReference type="SUPFAM" id="SSF88659">
    <property type="entry name" value="Sigma3 and sigma4 domains of RNA polymerase sigma factors"/>
    <property type="match status" value="1"/>
</dbReference>
<evidence type="ECO:0000256" key="2">
    <source>
        <dbReference type="ARBA" id="ARBA00023015"/>
    </source>
</evidence>
<feature type="domain" description="RNA polymerase sigma factor 70 region 4 type 2" evidence="6">
    <location>
        <begin position="120"/>
        <end position="172"/>
    </location>
</feature>
<evidence type="ECO:0000313" key="7">
    <source>
        <dbReference type="EMBL" id="MBA0089366.1"/>
    </source>
</evidence>
<dbReference type="PANTHER" id="PTHR43133:SF51">
    <property type="entry name" value="RNA POLYMERASE SIGMA FACTOR"/>
    <property type="match status" value="1"/>
</dbReference>
<accession>A0A7V8NXL8</accession>
<dbReference type="InterPro" id="IPR007627">
    <property type="entry name" value="RNA_pol_sigma70_r2"/>
</dbReference>
<dbReference type="Pfam" id="PF04542">
    <property type="entry name" value="Sigma70_r2"/>
    <property type="match status" value="1"/>
</dbReference>
<name>A0A7V8NXL8_9BACT</name>
<dbReference type="EMBL" id="JACDQQ010002957">
    <property type="protein sequence ID" value="MBA0089366.1"/>
    <property type="molecule type" value="Genomic_DNA"/>
</dbReference>
<dbReference type="InterPro" id="IPR036388">
    <property type="entry name" value="WH-like_DNA-bd_sf"/>
</dbReference>
<dbReference type="CDD" id="cd06171">
    <property type="entry name" value="Sigma70_r4"/>
    <property type="match status" value="1"/>
</dbReference>
<protein>
    <submittedName>
        <fullName evidence="7">Sigma-70 family RNA polymerase sigma factor</fullName>
    </submittedName>
</protein>
<dbReference type="Gene3D" id="1.10.10.10">
    <property type="entry name" value="Winged helix-like DNA-binding domain superfamily/Winged helix DNA-binding domain"/>
    <property type="match status" value="1"/>
</dbReference>
<comment type="caution">
    <text evidence="7">The sequence shown here is derived from an EMBL/GenBank/DDBJ whole genome shotgun (WGS) entry which is preliminary data.</text>
</comment>
<proteinExistence type="inferred from homology"/>
<dbReference type="InterPro" id="IPR039425">
    <property type="entry name" value="RNA_pol_sigma-70-like"/>
</dbReference>
<feature type="domain" description="RNA polymerase sigma-70 region 2" evidence="5">
    <location>
        <begin position="25"/>
        <end position="90"/>
    </location>
</feature>
<sequence length="191" mass="21637">MGNEDQDAECVARVIAGDLSGFEAIVRRWQHRVLSLAWRFCRDRATAEDMAQEVFLKVFRSLASFRGDSAFSTWLISIALNTFRSRLRAEGQPLLSLDPDRLFAAAPGVLRGLEEHQRAEAVRRAVLTLPKRYRDAILVYYFEERDLAESARVLAVAEGTLKARLHRGRELLRRRCANLGPLAAVVAKEEQ</sequence>
<dbReference type="GO" id="GO:0016987">
    <property type="term" value="F:sigma factor activity"/>
    <property type="evidence" value="ECO:0007669"/>
    <property type="project" value="UniProtKB-KW"/>
</dbReference>
<organism evidence="7 8">
    <name type="scientific">Candidatus Acidiferrum panamense</name>
    <dbReference type="NCBI Taxonomy" id="2741543"/>
    <lineage>
        <taxon>Bacteria</taxon>
        <taxon>Pseudomonadati</taxon>
        <taxon>Acidobacteriota</taxon>
        <taxon>Terriglobia</taxon>
        <taxon>Candidatus Acidiferrales</taxon>
        <taxon>Candidatus Acidiferrum</taxon>
    </lineage>
</organism>
<gene>
    <name evidence="7" type="ORF">HRJ53_30620</name>
</gene>
<dbReference type="GO" id="GO:0003677">
    <property type="term" value="F:DNA binding"/>
    <property type="evidence" value="ECO:0007669"/>
    <property type="project" value="InterPro"/>
</dbReference>
<dbReference type="AlphaFoldDB" id="A0A7V8NXL8"/>
<dbReference type="InterPro" id="IPR013324">
    <property type="entry name" value="RNA_pol_sigma_r3/r4-like"/>
</dbReference>
<evidence type="ECO:0000256" key="1">
    <source>
        <dbReference type="ARBA" id="ARBA00010641"/>
    </source>
</evidence>
<comment type="similarity">
    <text evidence="1">Belongs to the sigma-70 factor family. ECF subfamily.</text>
</comment>
<evidence type="ECO:0000259" key="5">
    <source>
        <dbReference type="Pfam" id="PF04542"/>
    </source>
</evidence>
<evidence type="ECO:0000259" key="6">
    <source>
        <dbReference type="Pfam" id="PF08281"/>
    </source>
</evidence>
<keyword evidence="8" id="KW-1185">Reference proteome</keyword>
<evidence type="ECO:0000256" key="3">
    <source>
        <dbReference type="ARBA" id="ARBA00023082"/>
    </source>
</evidence>
<dbReference type="Proteomes" id="UP000567293">
    <property type="component" value="Unassembled WGS sequence"/>
</dbReference>
<keyword evidence="4" id="KW-0804">Transcription</keyword>
<dbReference type="GO" id="GO:0006352">
    <property type="term" value="P:DNA-templated transcription initiation"/>
    <property type="evidence" value="ECO:0007669"/>
    <property type="project" value="InterPro"/>
</dbReference>
<dbReference type="SUPFAM" id="SSF88946">
    <property type="entry name" value="Sigma2 domain of RNA polymerase sigma factors"/>
    <property type="match status" value="1"/>
</dbReference>